<evidence type="ECO:0000313" key="3">
    <source>
        <dbReference type="Proteomes" id="UP001549257"/>
    </source>
</evidence>
<sequence>MTLLLRRPHTGHAPEAEPAAESGTQRGGHPVPAGTAVGVPPASVHVAADPAARPQTRQFSDIMGTIVGFPNVDVEGDGSNALRLHFVDERRQSGGRVLDFEVLHGRAELAGITQVQARD</sequence>
<reference evidence="2 3" key="1">
    <citation type="submission" date="2024-06" db="EMBL/GenBank/DDBJ databases">
        <title>Sorghum-associated microbial communities from plants grown in Nebraska, USA.</title>
        <authorList>
            <person name="Schachtman D."/>
        </authorList>
    </citation>
    <scope>NUCLEOTIDE SEQUENCE [LARGE SCALE GENOMIC DNA]</scope>
    <source>
        <strain evidence="2 3">2857</strain>
    </source>
</reference>
<dbReference type="Gene3D" id="3.30.1330.80">
    <property type="entry name" value="Hypothetical protein, similar to alpha- acetolactate decarboxylase, domain 2"/>
    <property type="match status" value="1"/>
</dbReference>
<protein>
    <submittedName>
        <fullName evidence="2">Uncharacterized protein</fullName>
    </submittedName>
</protein>
<gene>
    <name evidence="2" type="ORF">ABIE21_003644</name>
</gene>
<organism evidence="2 3">
    <name type="scientific">Conyzicola nivalis</name>
    <dbReference type="NCBI Taxonomy" id="1477021"/>
    <lineage>
        <taxon>Bacteria</taxon>
        <taxon>Bacillati</taxon>
        <taxon>Actinomycetota</taxon>
        <taxon>Actinomycetes</taxon>
        <taxon>Micrococcales</taxon>
        <taxon>Microbacteriaceae</taxon>
        <taxon>Conyzicola</taxon>
    </lineage>
</organism>
<name>A0ABV2QSQ4_9MICO</name>
<dbReference type="Pfam" id="PF03306">
    <property type="entry name" value="AAL_decarboxy"/>
    <property type="match status" value="1"/>
</dbReference>
<feature type="compositionally biased region" description="Low complexity" evidence="1">
    <location>
        <begin position="27"/>
        <end position="39"/>
    </location>
</feature>
<dbReference type="RefSeq" id="WP_354026270.1">
    <property type="nucleotide sequence ID" value="NZ_JBEPSJ010000006.1"/>
</dbReference>
<proteinExistence type="predicted"/>
<evidence type="ECO:0000256" key="1">
    <source>
        <dbReference type="SAM" id="MobiDB-lite"/>
    </source>
</evidence>
<keyword evidence="3" id="KW-1185">Reference proteome</keyword>
<dbReference type="InterPro" id="IPR005128">
    <property type="entry name" value="Acetolactate_a_deCO2ase"/>
</dbReference>
<dbReference type="Proteomes" id="UP001549257">
    <property type="component" value="Unassembled WGS sequence"/>
</dbReference>
<dbReference type="EMBL" id="JBEPSJ010000006">
    <property type="protein sequence ID" value="MET4584106.1"/>
    <property type="molecule type" value="Genomic_DNA"/>
</dbReference>
<dbReference type="SUPFAM" id="SSF117856">
    <property type="entry name" value="AF0104/ALDC/Ptd012-like"/>
    <property type="match status" value="1"/>
</dbReference>
<comment type="caution">
    <text evidence="2">The sequence shown here is derived from an EMBL/GenBank/DDBJ whole genome shotgun (WGS) entry which is preliminary data.</text>
</comment>
<accession>A0ABV2QSQ4</accession>
<evidence type="ECO:0000313" key="2">
    <source>
        <dbReference type="EMBL" id="MET4584106.1"/>
    </source>
</evidence>
<feature type="region of interest" description="Disordered" evidence="1">
    <location>
        <begin position="1"/>
        <end position="39"/>
    </location>
</feature>
<feature type="compositionally biased region" description="Basic residues" evidence="1">
    <location>
        <begin position="1"/>
        <end position="10"/>
    </location>
</feature>